<protein>
    <submittedName>
        <fullName evidence="7">RDD family protein</fullName>
    </submittedName>
</protein>
<sequence length="256" mass="29701">MEYIKINSSQNVVIDFKLANLAERIVAFFIDIALIIGYLWLLYWVIVPAFFASNQNTIIDYFSDSSRITSLYYVVFIVITALPVIFYSLLFELFLNGQTPGKIVMRIKVMKIDGMQMSFLDYLIRWMFRLIDIYLLYGIVAVLSILISKKGQRLGEIASGSATVSIKRRAHIKDTIFTELQLDYSPTFPQVILLTDNDMRLIKENYIIAKKNKDKVLLGKLSTKVLDVLEITNPFNTQDEFLNVIIKDYNYYTQYN</sequence>
<feature type="transmembrane region" description="Helical" evidence="5">
    <location>
        <begin position="126"/>
        <end position="147"/>
    </location>
</feature>
<keyword evidence="4 5" id="KW-0472">Membrane</keyword>
<evidence type="ECO:0000313" key="7">
    <source>
        <dbReference type="EMBL" id="UYW00390.1"/>
    </source>
</evidence>
<dbReference type="RefSeq" id="WP_264432080.1">
    <property type="nucleotide sequence ID" value="NZ_CP081495.1"/>
</dbReference>
<feature type="domain" description="RDD" evidence="6">
    <location>
        <begin position="19"/>
        <end position="155"/>
    </location>
</feature>
<evidence type="ECO:0000313" key="8">
    <source>
        <dbReference type="Proteomes" id="UP001163328"/>
    </source>
</evidence>
<comment type="subcellular location">
    <subcellularLocation>
        <location evidence="1">Membrane</location>
        <topology evidence="1">Multi-pass membrane protein</topology>
    </subcellularLocation>
</comment>
<feature type="transmembrane region" description="Helical" evidence="5">
    <location>
        <begin position="25"/>
        <end position="51"/>
    </location>
</feature>
<evidence type="ECO:0000256" key="1">
    <source>
        <dbReference type="ARBA" id="ARBA00004141"/>
    </source>
</evidence>
<organism evidence="7 8">
    <name type="scientific">Flavobacterium agricola</name>
    <dbReference type="NCBI Taxonomy" id="2870839"/>
    <lineage>
        <taxon>Bacteria</taxon>
        <taxon>Pseudomonadati</taxon>
        <taxon>Bacteroidota</taxon>
        <taxon>Flavobacteriia</taxon>
        <taxon>Flavobacteriales</taxon>
        <taxon>Flavobacteriaceae</taxon>
        <taxon>Flavobacterium</taxon>
    </lineage>
</organism>
<dbReference type="EMBL" id="CP081495">
    <property type="protein sequence ID" value="UYW00390.1"/>
    <property type="molecule type" value="Genomic_DNA"/>
</dbReference>
<proteinExistence type="predicted"/>
<dbReference type="PANTHER" id="PTHR38480">
    <property type="entry name" value="SLR0254 PROTEIN"/>
    <property type="match status" value="1"/>
</dbReference>
<evidence type="ECO:0000256" key="2">
    <source>
        <dbReference type="ARBA" id="ARBA00022692"/>
    </source>
</evidence>
<evidence type="ECO:0000256" key="3">
    <source>
        <dbReference type="ARBA" id="ARBA00022989"/>
    </source>
</evidence>
<name>A0ABY6LY94_9FLAO</name>
<keyword evidence="8" id="KW-1185">Reference proteome</keyword>
<dbReference type="PANTHER" id="PTHR38480:SF1">
    <property type="entry name" value="SLR0254 PROTEIN"/>
    <property type="match status" value="1"/>
</dbReference>
<feature type="transmembrane region" description="Helical" evidence="5">
    <location>
        <begin position="71"/>
        <end position="90"/>
    </location>
</feature>
<dbReference type="Pfam" id="PF06271">
    <property type="entry name" value="RDD"/>
    <property type="match status" value="1"/>
</dbReference>
<keyword evidence="2 5" id="KW-0812">Transmembrane</keyword>
<keyword evidence="3 5" id="KW-1133">Transmembrane helix</keyword>
<evidence type="ECO:0000256" key="5">
    <source>
        <dbReference type="SAM" id="Phobius"/>
    </source>
</evidence>
<evidence type="ECO:0000259" key="6">
    <source>
        <dbReference type="Pfam" id="PF06271"/>
    </source>
</evidence>
<reference evidence="7" key="1">
    <citation type="submission" date="2021-08" db="EMBL/GenBank/DDBJ databases">
        <title>Flavobacterium sp. strain CC-SYL302.</title>
        <authorList>
            <person name="Lin S.-Y."/>
            <person name="Lee T.-H."/>
            <person name="Young C.-C."/>
        </authorList>
    </citation>
    <scope>NUCLEOTIDE SEQUENCE</scope>
    <source>
        <strain evidence="7">CC-SYL302</strain>
    </source>
</reference>
<dbReference type="InterPro" id="IPR010432">
    <property type="entry name" value="RDD"/>
</dbReference>
<evidence type="ECO:0000256" key="4">
    <source>
        <dbReference type="ARBA" id="ARBA00023136"/>
    </source>
</evidence>
<dbReference type="Proteomes" id="UP001163328">
    <property type="component" value="Chromosome"/>
</dbReference>
<accession>A0ABY6LY94</accession>
<gene>
    <name evidence="7" type="ORF">K5I29_07375</name>
</gene>